<sequence length="59" mass="6573">ISSCTAVLLLLLLDSSSLQKLHFIVTFSYGDEIAQEPSSILYDTHTSKSTVLKDWSLEQ</sequence>
<name>A0A498ITL1_MALDO</name>
<evidence type="ECO:0000313" key="2">
    <source>
        <dbReference type="EMBL" id="RXH86626.1"/>
    </source>
</evidence>
<organism evidence="2 3">
    <name type="scientific">Malus domestica</name>
    <name type="common">Apple</name>
    <name type="synonym">Pyrus malus</name>
    <dbReference type="NCBI Taxonomy" id="3750"/>
    <lineage>
        <taxon>Eukaryota</taxon>
        <taxon>Viridiplantae</taxon>
        <taxon>Streptophyta</taxon>
        <taxon>Embryophyta</taxon>
        <taxon>Tracheophyta</taxon>
        <taxon>Spermatophyta</taxon>
        <taxon>Magnoliopsida</taxon>
        <taxon>eudicotyledons</taxon>
        <taxon>Gunneridae</taxon>
        <taxon>Pentapetalae</taxon>
        <taxon>rosids</taxon>
        <taxon>fabids</taxon>
        <taxon>Rosales</taxon>
        <taxon>Rosaceae</taxon>
        <taxon>Amygdaloideae</taxon>
        <taxon>Maleae</taxon>
        <taxon>Malus</taxon>
    </lineage>
</organism>
<proteinExistence type="predicted"/>
<reference evidence="2 3" key="1">
    <citation type="submission" date="2018-10" db="EMBL/GenBank/DDBJ databases">
        <title>A high-quality apple genome assembly.</title>
        <authorList>
            <person name="Hu J."/>
        </authorList>
    </citation>
    <scope>NUCLEOTIDE SEQUENCE [LARGE SCALE GENOMIC DNA]</scope>
    <source>
        <strain evidence="3">cv. HFTH1</strain>
        <tissue evidence="2">Young leaf</tissue>
    </source>
</reference>
<feature type="signal peptide" evidence="1">
    <location>
        <begin position="1"/>
        <end position="18"/>
    </location>
</feature>
<accession>A0A498ITL1</accession>
<protein>
    <submittedName>
        <fullName evidence="2">Uncharacterized protein</fullName>
    </submittedName>
</protein>
<dbReference type="Proteomes" id="UP000290289">
    <property type="component" value="Chromosome 10"/>
</dbReference>
<comment type="caution">
    <text evidence="2">The sequence shown here is derived from an EMBL/GenBank/DDBJ whole genome shotgun (WGS) entry which is preliminary data.</text>
</comment>
<dbReference type="EMBL" id="RDQH01000336">
    <property type="protein sequence ID" value="RXH86626.1"/>
    <property type="molecule type" value="Genomic_DNA"/>
</dbReference>
<evidence type="ECO:0000256" key="1">
    <source>
        <dbReference type="SAM" id="SignalP"/>
    </source>
</evidence>
<evidence type="ECO:0000313" key="3">
    <source>
        <dbReference type="Proteomes" id="UP000290289"/>
    </source>
</evidence>
<keyword evidence="1" id="KW-0732">Signal</keyword>
<feature type="non-terminal residue" evidence="2">
    <location>
        <position position="1"/>
    </location>
</feature>
<feature type="chain" id="PRO_5019839522" evidence="1">
    <location>
        <begin position="19"/>
        <end position="59"/>
    </location>
</feature>
<dbReference type="AlphaFoldDB" id="A0A498ITL1"/>
<gene>
    <name evidence="2" type="ORF">DVH24_021899</name>
</gene>
<keyword evidence="3" id="KW-1185">Reference proteome</keyword>